<dbReference type="KEGG" id="pmet:G4Y79_11650"/>
<accession>A0A7S8IH42</accession>
<gene>
    <name evidence="1" type="ORF">G4Y79_11650</name>
</gene>
<proteinExistence type="predicted"/>
<keyword evidence="2" id="KW-1185">Reference proteome</keyword>
<dbReference type="AlphaFoldDB" id="A0A7S8IH42"/>
<evidence type="ECO:0008006" key="3">
    <source>
        <dbReference type="Google" id="ProtNLM"/>
    </source>
</evidence>
<sequence>MPITTKWWLEGRVIEVKIVNSFEVDDLTQAVIQAQALMDSTSEQRVHILVDNTLIGPTNAHAADMNREAKPLMQDERLGWVIVYGKNNVLTRFATNIVMQLMHPRFRMVNTLAEALSFLNHLDETLPSYEQWRQSIPAPDAQDITEN</sequence>
<dbReference type="Proteomes" id="UP000594468">
    <property type="component" value="Chromosome"/>
</dbReference>
<dbReference type="RefSeq" id="WP_195173051.1">
    <property type="nucleotide sequence ID" value="NZ_CP062983.1"/>
</dbReference>
<protein>
    <recommendedName>
        <fullName evidence="3">STAS/SEC14 domain-containing protein</fullName>
    </recommendedName>
</protein>
<evidence type="ECO:0000313" key="2">
    <source>
        <dbReference type="Proteomes" id="UP000594468"/>
    </source>
</evidence>
<organism evidence="1 2">
    <name type="scientific">Phototrophicus methaneseepsis</name>
    <dbReference type="NCBI Taxonomy" id="2710758"/>
    <lineage>
        <taxon>Bacteria</taxon>
        <taxon>Bacillati</taxon>
        <taxon>Chloroflexota</taxon>
        <taxon>Candidatus Thermofontia</taxon>
        <taxon>Phototrophicales</taxon>
        <taxon>Phototrophicaceae</taxon>
        <taxon>Phototrophicus</taxon>
    </lineage>
</organism>
<evidence type="ECO:0000313" key="1">
    <source>
        <dbReference type="EMBL" id="QPC84988.1"/>
    </source>
</evidence>
<name>A0A7S8IH42_9CHLR</name>
<reference evidence="1 2" key="1">
    <citation type="submission" date="2020-02" db="EMBL/GenBank/DDBJ databases">
        <authorList>
            <person name="Zheng R.K."/>
            <person name="Sun C.M."/>
        </authorList>
    </citation>
    <scope>NUCLEOTIDE SEQUENCE [LARGE SCALE GENOMIC DNA]</scope>
    <source>
        <strain evidence="2">rifampicinis</strain>
    </source>
</reference>
<dbReference type="EMBL" id="CP062983">
    <property type="protein sequence ID" value="QPC84988.1"/>
    <property type="molecule type" value="Genomic_DNA"/>
</dbReference>